<keyword evidence="6" id="KW-1185">Reference proteome</keyword>
<evidence type="ECO:0000256" key="4">
    <source>
        <dbReference type="SAM" id="Phobius"/>
    </source>
</evidence>
<gene>
    <name evidence="5" type="ORF">ATANTOWER_012502</name>
</gene>
<dbReference type="InterPro" id="IPR036458">
    <property type="entry name" value="Na:dicarbo_symporter_sf"/>
</dbReference>
<evidence type="ECO:0000256" key="2">
    <source>
        <dbReference type="ARBA" id="ARBA00022989"/>
    </source>
</evidence>
<evidence type="ECO:0000256" key="3">
    <source>
        <dbReference type="ARBA" id="ARBA00023136"/>
    </source>
</evidence>
<proteinExistence type="predicted"/>
<accession>A0ABU7BR99</accession>
<name>A0ABU7BR99_9TELE</name>
<dbReference type="EMBL" id="JAHUTI010061665">
    <property type="protein sequence ID" value="MED6252496.1"/>
    <property type="molecule type" value="Genomic_DNA"/>
</dbReference>
<feature type="transmembrane region" description="Helical" evidence="4">
    <location>
        <begin position="20"/>
        <end position="39"/>
    </location>
</feature>
<protein>
    <submittedName>
        <fullName evidence="5">Uncharacterized protein</fullName>
    </submittedName>
</protein>
<keyword evidence="1 4" id="KW-0812">Transmembrane</keyword>
<organism evidence="5 6">
    <name type="scientific">Ataeniobius toweri</name>
    <dbReference type="NCBI Taxonomy" id="208326"/>
    <lineage>
        <taxon>Eukaryota</taxon>
        <taxon>Metazoa</taxon>
        <taxon>Chordata</taxon>
        <taxon>Craniata</taxon>
        <taxon>Vertebrata</taxon>
        <taxon>Euteleostomi</taxon>
        <taxon>Actinopterygii</taxon>
        <taxon>Neopterygii</taxon>
        <taxon>Teleostei</taxon>
        <taxon>Neoteleostei</taxon>
        <taxon>Acanthomorphata</taxon>
        <taxon>Ovalentaria</taxon>
        <taxon>Atherinomorphae</taxon>
        <taxon>Cyprinodontiformes</taxon>
        <taxon>Goodeidae</taxon>
        <taxon>Ataeniobius</taxon>
    </lineage>
</organism>
<keyword evidence="3 4" id="KW-0472">Membrane</keyword>
<dbReference type="Gene3D" id="1.10.3860.10">
    <property type="entry name" value="Sodium:dicarboxylate symporter"/>
    <property type="match status" value="1"/>
</dbReference>
<evidence type="ECO:0000313" key="5">
    <source>
        <dbReference type="EMBL" id="MED6252496.1"/>
    </source>
</evidence>
<evidence type="ECO:0000256" key="1">
    <source>
        <dbReference type="ARBA" id="ARBA00022692"/>
    </source>
</evidence>
<sequence>MALALEEVWGRVKNVCKQNGLLILSVLAVVIGCLLGFFLRGKQLSEQSVLLISPFRCHSVMPPSPENDGFKQNIKTSTLI</sequence>
<dbReference type="Proteomes" id="UP001345963">
    <property type="component" value="Unassembled WGS sequence"/>
</dbReference>
<evidence type="ECO:0000313" key="6">
    <source>
        <dbReference type="Proteomes" id="UP001345963"/>
    </source>
</evidence>
<reference evidence="5 6" key="1">
    <citation type="submission" date="2021-07" db="EMBL/GenBank/DDBJ databases">
        <authorList>
            <person name="Palmer J.M."/>
        </authorList>
    </citation>
    <scope>NUCLEOTIDE SEQUENCE [LARGE SCALE GENOMIC DNA]</scope>
    <source>
        <strain evidence="5 6">AT_MEX2019</strain>
        <tissue evidence="5">Muscle</tissue>
    </source>
</reference>
<comment type="caution">
    <text evidence="5">The sequence shown here is derived from an EMBL/GenBank/DDBJ whole genome shotgun (WGS) entry which is preliminary data.</text>
</comment>
<keyword evidence="2 4" id="KW-1133">Transmembrane helix</keyword>